<dbReference type="AlphaFoldDB" id="A0A9D1S6B8"/>
<dbReference type="Proteomes" id="UP000824111">
    <property type="component" value="Unassembled WGS sequence"/>
</dbReference>
<dbReference type="EMBL" id="DVND01000111">
    <property type="protein sequence ID" value="HIU48546.1"/>
    <property type="molecule type" value="Genomic_DNA"/>
</dbReference>
<evidence type="ECO:0000313" key="1">
    <source>
        <dbReference type="EMBL" id="HIU48546.1"/>
    </source>
</evidence>
<organism evidence="1 2">
    <name type="scientific">Candidatus Avimonoglobus intestinipullorum</name>
    <dbReference type="NCBI Taxonomy" id="2840699"/>
    <lineage>
        <taxon>Bacteria</taxon>
        <taxon>Bacillati</taxon>
        <taxon>Bacillota</taxon>
        <taxon>Clostridia</taxon>
        <taxon>Eubacteriales</taxon>
        <taxon>Candidatus Avimonoglobus</taxon>
    </lineage>
</organism>
<dbReference type="Gene3D" id="3.40.50.300">
    <property type="entry name" value="P-loop containing nucleotide triphosphate hydrolases"/>
    <property type="match status" value="1"/>
</dbReference>
<protein>
    <submittedName>
        <fullName evidence="1">AAA family ATPase</fullName>
    </submittedName>
</protein>
<dbReference type="InterPro" id="IPR027417">
    <property type="entry name" value="P-loop_NTPase"/>
</dbReference>
<dbReference type="SUPFAM" id="SSF52540">
    <property type="entry name" value="P-loop containing nucleoside triphosphate hydrolases"/>
    <property type="match status" value="1"/>
</dbReference>
<dbReference type="Pfam" id="PF13671">
    <property type="entry name" value="AAA_33"/>
    <property type="match status" value="1"/>
</dbReference>
<accession>A0A9D1S6B8</accession>
<proteinExistence type="predicted"/>
<reference evidence="1" key="2">
    <citation type="journal article" date="2021" name="PeerJ">
        <title>Extensive microbial diversity within the chicken gut microbiome revealed by metagenomics and culture.</title>
        <authorList>
            <person name="Gilroy R."/>
            <person name="Ravi A."/>
            <person name="Getino M."/>
            <person name="Pursley I."/>
            <person name="Horton D.L."/>
            <person name="Alikhan N.F."/>
            <person name="Baker D."/>
            <person name="Gharbi K."/>
            <person name="Hall N."/>
            <person name="Watson M."/>
            <person name="Adriaenssens E.M."/>
            <person name="Foster-Nyarko E."/>
            <person name="Jarju S."/>
            <person name="Secka A."/>
            <person name="Antonio M."/>
            <person name="Oren A."/>
            <person name="Chaudhuri R.R."/>
            <person name="La Ragione R."/>
            <person name="Hildebrand F."/>
            <person name="Pallen M.J."/>
        </authorList>
    </citation>
    <scope>NUCLEOTIDE SEQUENCE</scope>
    <source>
        <strain evidence="1">ChiSjej4B22-9803</strain>
    </source>
</reference>
<comment type="caution">
    <text evidence="1">The sequence shown here is derived from an EMBL/GenBank/DDBJ whole genome shotgun (WGS) entry which is preliminary data.</text>
</comment>
<reference evidence="1" key="1">
    <citation type="submission" date="2020-10" db="EMBL/GenBank/DDBJ databases">
        <authorList>
            <person name="Gilroy R."/>
        </authorList>
    </citation>
    <scope>NUCLEOTIDE SEQUENCE</scope>
    <source>
        <strain evidence="1">ChiSjej4B22-9803</strain>
    </source>
</reference>
<name>A0A9D1S6B8_9FIRM</name>
<gene>
    <name evidence="1" type="ORF">IAB04_04230</name>
</gene>
<evidence type="ECO:0000313" key="2">
    <source>
        <dbReference type="Proteomes" id="UP000824111"/>
    </source>
</evidence>
<sequence>MIIWLNGAFGSGKTQTANELCRRLNKAYLYDPENVGYWLRKNEPAELAADNFQDEPLWRSVNRDMLFHLAEQYQGIIVVPMTLVDVRYYHEIIGALRANGIEVQHFILCVREKTLRKRLHKRLEFGNSWAVRQIPRCFTAFESPVFENKLQTDGKSIPEVAEEIANRLSLTLQPRSNPILQIWKQLRTQLRAVKK</sequence>